<dbReference type="GeneID" id="61174771"/>
<dbReference type="NCBIfam" id="TIGR00281">
    <property type="entry name" value="SMC-Scp complex subunit ScpB"/>
    <property type="match status" value="1"/>
</dbReference>
<organism evidence="5">
    <name type="scientific">Leptospira borgpetersenii serovar Ballum</name>
    <dbReference type="NCBI Taxonomy" id="280505"/>
    <lineage>
        <taxon>Bacteria</taxon>
        <taxon>Pseudomonadati</taxon>
        <taxon>Spirochaetota</taxon>
        <taxon>Spirochaetia</taxon>
        <taxon>Leptospirales</taxon>
        <taxon>Leptospiraceae</taxon>
        <taxon>Leptospira</taxon>
    </lineage>
</organism>
<keyword evidence="4" id="KW-0131">Cell cycle</keyword>
<proteinExistence type="predicted"/>
<dbReference type="AlphaFoldDB" id="A0A0E3B106"/>
<keyword evidence="1" id="KW-0963">Cytoplasm</keyword>
<dbReference type="GO" id="GO:0051301">
    <property type="term" value="P:cell division"/>
    <property type="evidence" value="ECO:0007669"/>
    <property type="project" value="UniProtKB-KW"/>
</dbReference>
<dbReference type="EMBL" id="CP012029">
    <property type="protein sequence ID" value="ALO26871.1"/>
    <property type="molecule type" value="Genomic_DNA"/>
</dbReference>
<dbReference type="GO" id="GO:0051304">
    <property type="term" value="P:chromosome separation"/>
    <property type="evidence" value="ECO:0007669"/>
    <property type="project" value="InterPro"/>
</dbReference>
<protein>
    <submittedName>
        <fullName evidence="5">Segregation and condensation protein B</fullName>
    </submittedName>
</protein>
<evidence type="ECO:0000313" key="5">
    <source>
        <dbReference type="EMBL" id="ALO26871.1"/>
    </source>
</evidence>
<dbReference type="SUPFAM" id="SSF46785">
    <property type="entry name" value="Winged helix' DNA-binding domain"/>
    <property type="match status" value="2"/>
</dbReference>
<evidence type="ECO:0000256" key="2">
    <source>
        <dbReference type="ARBA" id="ARBA00022618"/>
    </source>
</evidence>
<dbReference type="InterPro" id="IPR005234">
    <property type="entry name" value="ScpB_csome_segregation"/>
</dbReference>
<dbReference type="Proteomes" id="UP000058857">
    <property type="component" value="Chromosome 1"/>
</dbReference>
<dbReference type="PATRIC" id="fig|280505.15.peg.2583"/>
<reference evidence="5 6" key="1">
    <citation type="journal article" date="2015" name="PLoS Negl. Trop. Dis.">
        <title>Distribution of Plasmids in Distinct Leptospira Pathogenic Species.</title>
        <authorList>
            <person name="Wang Y."/>
            <person name="Zhuang X."/>
            <person name="Zhong Y."/>
            <person name="Zhang C."/>
            <person name="Zhang Y."/>
            <person name="Zeng L."/>
            <person name="Zhu Y."/>
            <person name="He P."/>
            <person name="Dong K."/>
            <person name="Pal U."/>
            <person name="Guo X."/>
            <person name="Qin J."/>
        </authorList>
    </citation>
    <scope>NUCLEOTIDE SEQUENCE [LARGE SCALE GENOMIC DNA]</scope>
    <source>
        <strain evidence="5 6">56604</strain>
    </source>
</reference>
<dbReference type="PIRSF" id="PIRSF019345">
    <property type="entry name" value="ScpB"/>
    <property type="match status" value="1"/>
</dbReference>
<sequence>MERDRTAIKGLIEALLFVSGEPLKLASIAKSAGIEKIDAREILDELVLDYSEKNGGFLLKEIAGAYQFVTNESFAELLGNVFREKRREQLSKSSLDTLAIIAYKQPITLPEIDEIRGVSSRAMVTSLISKKLIKPIGNKEVPGRPALYGTTKEFLIHFGLNKLSDLPAPVEVKELKFENLDDLLEHE</sequence>
<name>A0A0E3B106_LEPBO</name>
<dbReference type="InterPro" id="IPR036390">
    <property type="entry name" value="WH_DNA-bd_sf"/>
</dbReference>
<dbReference type="Gene3D" id="1.10.10.10">
    <property type="entry name" value="Winged helix-like DNA-binding domain superfamily/Winged helix DNA-binding domain"/>
    <property type="match status" value="2"/>
</dbReference>
<evidence type="ECO:0000256" key="4">
    <source>
        <dbReference type="ARBA" id="ARBA00023306"/>
    </source>
</evidence>
<dbReference type="RefSeq" id="WP_002726406.1">
    <property type="nucleotide sequence ID" value="NZ_CP012029.1"/>
</dbReference>
<dbReference type="Pfam" id="PF04079">
    <property type="entry name" value="SMC_ScpB"/>
    <property type="match status" value="1"/>
</dbReference>
<dbReference type="PANTHER" id="PTHR34298:SF2">
    <property type="entry name" value="SEGREGATION AND CONDENSATION PROTEIN B"/>
    <property type="match status" value="1"/>
</dbReference>
<dbReference type="InterPro" id="IPR036388">
    <property type="entry name" value="WH-like_DNA-bd_sf"/>
</dbReference>
<evidence type="ECO:0000313" key="6">
    <source>
        <dbReference type="Proteomes" id="UP000058857"/>
    </source>
</evidence>
<evidence type="ECO:0000256" key="3">
    <source>
        <dbReference type="ARBA" id="ARBA00022829"/>
    </source>
</evidence>
<gene>
    <name evidence="5" type="ORF">LBBP_02646</name>
</gene>
<dbReference type="PANTHER" id="PTHR34298">
    <property type="entry name" value="SEGREGATION AND CONDENSATION PROTEIN B"/>
    <property type="match status" value="1"/>
</dbReference>
<evidence type="ECO:0000256" key="1">
    <source>
        <dbReference type="ARBA" id="ARBA00022490"/>
    </source>
</evidence>
<accession>A0A0E3B106</accession>
<keyword evidence="3" id="KW-0159">Chromosome partition</keyword>
<keyword evidence="2" id="KW-0132">Cell division</keyword>